<evidence type="ECO:0000256" key="8">
    <source>
        <dbReference type="SAM" id="MobiDB-lite"/>
    </source>
</evidence>
<keyword evidence="5 9" id="KW-1133">Transmembrane helix</keyword>
<dbReference type="Proteomes" id="UP000053859">
    <property type="component" value="Unassembled WGS sequence"/>
</dbReference>
<organism evidence="10 11">
    <name type="scientific">Streptomyces azureus</name>
    <dbReference type="NCBI Taxonomy" id="146537"/>
    <lineage>
        <taxon>Bacteria</taxon>
        <taxon>Bacillati</taxon>
        <taxon>Actinomycetota</taxon>
        <taxon>Actinomycetes</taxon>
        <taxon>Kitasatosporales</taxon>
        <taxon>Streptomycetaceae</taxon>
        <taxon>Streptomyces</taxon>
    </lineage>
</organism>
<evidence type="ECO:0000313" key="10">
    <source>
        <dbReference type="EMBL" id="GAP49804.1"/>
    </source>
</evidence>
<reference evidence="10" key="1">
    <citation type="journal article" date="2015" name="Genome Announc.">
        <title>Draft Genome Sequence of Thiostrepton-Producing Streptomyces azureus ATCC 14921.</title>
        <authorList>
            <person name="Sakihara K."/>
            <person name="Maeda J."/>
            <person name="Tashiro K."/>
            <person name="Fujino Y."/>
            <person name="Kuhara S."/>
            <person name="Ohshima T."/>
            <person name="Ogata S."/>
            <person name="Doi K."/>
        </authorList>
    </citation>
    <scope>NUCLEOTIDE SEQUENCE [LARGE SCALE GENOMIC DNA]</scope>
    <source>
        <strain evidence="10">ATCC14921</strain>
    </source>
</reference>
<comment type="subcellular location">
    <subcellularLocation>
        <location evidence="1">Cell membrane</location>
        <topology evidence="1">Multi-pass membrane protein</topology>
    </subcellularLocation>
</comment>
<name>A0A0K8PQU6_STRAJ</name>
<evidence type="ECO:0000256" key="3">
    <source>
        <dbReference type="ARBA" id="ARBA00022679"/>
    </source>
</evidence>
<keyword evidence="4 9" id="KW-0812">Transmembrane</keyword>
<evidence type="ECO:0000313" key="11">
    <source>
        <dbReference type="Proteomes" id="UP000053859"/>
    </source>
</evidence>
<evidence type="ECO:0000256" key="1">
    <source>
        <dbReference type="ARBA" id="ARBA00004651"/>
    </source>
</evidence>
<keyword evidence="6 9" id="KW-0472">Membrane</keyword>
<dbReference type="PATRIC" id="fig|146537.3.peg.4911"/>
<accession>A0A0K8PQU6</accession>
<dbReference type="InterPro" id="IPR018584">
    <property type="entry name" value="GT87"/>
</dbReference>
<feature type="compositionally biased region" description="Low complexity" evidence="8">
    <location>
        <begin position="1"/>
        <end position="19"/>
    </location>
</feature>
<dbReference type="EMBL" id="DF968313">
    <property type="protein sequence ID" value="GAP49804.1"/>
    <property type="molecule type" value="Genomic_DNA"/>
</dbReference>
<feature type="transmembrane region" description="Helical" evidence="9">
    <location>
        <begin position="446"/>
        <end position="468"/>
    </location>
</feature>
<evidence type="ECO:0000256" key="4">
    <source>
        <dbReference type="ARBA" id="ARBA00022692"/>
    </source>
</evidence>
<evidence type="ECO:0000256" key="5">
    <source>
        <dbReference type="ARBA" id="ARBA00022989"/>
    </source>
</evidence>
<protein>
    <submittedName>
        <fullName evidence="10">Uncharacterized protein</fullName>
    </submittedName>
</protein>
<feature type="transmembrane region" description="Helical" evidence="9">
    <location>
        <begin position="168"/>
        <end position="189"/>
    </location>
</feature>
<feature type="transmembrane region" description="Helical" evidence="9">
    <location>
        <begin position="61"/>
        <end position="78"/>
    </location>
</feature>
<keyword evidence="3" id="KW-0808">Transferase</keyword>
<feature type="transmembrane region" description="Helical" evidence="9">
    <location>
        <begin position="415"/>
        <end position="434"/>
    </location>
</feature>
<keyword evidence="11" id="KW-1185">Reference proteome</keyword>
<dbReference type="Pfam" id="PF09594">
    <property type="entry name" value="GT87"/>
    <property type="match status" value="1"/>
</dbReference>
<evidence type="ECO:0000256" key="6">
    <source>
        <dbReference type="ARBA" id="ARBA00023136"/>
    </source>
</evidence>
<feature type="transmembrane region" description="Helical" evidence="9">
    <location>
        <begin position="90"/>
        <end position="110"/>
    </location>
</feature>
<evidence type="ECO:0000256" key="7">
    <source>
        <dbReference type="ARBA" id="ARBA00024033"/>
    </source>
</evidence>
<feature type="transmembrane region" description="Helical" evidence="9">
    <location>
        <begin position="353"/>
        <end position="373"/>
    </location>
</feature>
<keyword evidence="2" id="KW-1003">Cell membrane</keyword>
<dbReference type="GO" id="GO:0005886">
    <property type="term" value="C:plasma membrane"/>
    <property type="evidence" value="ECO:0007669"/>
    <property type="project" value="UniProtKB-SubCell"/>
</dbReference>
<feature type="transmembrane region" description="Helical" evidence="9">
    <location>
        <begin position="37"/>
        <end position="55"/>
    </location>
</feature>
<feature type="transmembrane region" description="Helical" evidence="9">
    <location>
        <begin position="277"/>
        <end position="310"/>
    </location>
</feature>
<evidence type="ECO:0000256" key="9">
    <source>
        <dbReference type="SAM" id="Phobius"/>
    </source>
</evidence>
<evidence type="ECO:0000256" key="2">
    <source>
        <dbReference type="ARBA" id="ARBA00022475"/>
    </source>
</evidence>
<dbReference type="GO" id="GO:0016758">
    <property type="term" value="F:hexosyltransferase activity"/>
    <property type="evidence" value="ECO:0007669"/>
    <property type="project" value="InterPro"/>
</dbReference>
<comment type="similarity">
    <text evidence="7">Belongs to the glycosyltransferase 87 family.</text>
</comment>
<sequence length="500" mass="49977">MALQFQSASSAPAVPAPRALRQRDDLRRTPRGVRWDGLYWAGSAVFALVLAAVTTLPAHRVWGVCAAVGYAGAAVLAGRSPYAWGRASALAAVAGSVLLPLAVLMVLGTAQPEVGVVEHSGNLLLATGSPYAPHPSLVDDFNPYLPGMALLGLPHALLGDTPLTDARLWFAAVFLGALAVAARSGGGWVRGGSAGLAKAGLLSAARRGRGGVAVARGGWEVLAESALLSAARRGGWGVAVARSGPAVLAEPSLPAAHRSRGALAVARTRPTAPANPALLLAGCPAVALALAVGGVDLPVIGLMCLGLALAGRRGGAVGAGAAMGAAAALKWTAWPLLPVTLVLLAVTAGRRAAVRAAVTALAVAAAGVVPFALVDPHAFVEHVVLFPLGAAGAGSPATSPLPGHLLATHVPGGRAIAVAALAATAVGMAVWLLARPPRTVVAAADRVALGLALAMCLMPATRFGYLVYPLVLAVWVRRDRLAPAAGRAPSRTEGDTGHAA</sequence>
<gene>
    <name evidence="10" type="ORF">SAZU_4666</name>
</gene>
<feature type="transmembrane region" description="Helical" evidence="9">
    <location>
        <begin position="322"/>
        <end position="346"/>
    </location>
</feature>
<dbReference type="AlphaFoldDB" id="A0A0K8PQU6"/>
<dbReference type="RefSeq" id="WP_059419837.1">
    <property type="nucleotide sequence ID" value="NZ_DF968313.1"/>
</dbReference>
<proteinExistence type="inferred from homology"/>
<feature type="region of interest" description="Disordered" evidence="8">
    <location>
        <begin position="1"/>
        <end position="22"/>
    </location>
</feature>
<dbReference type="OrthoDB" id="3867445at2"/>